<keyword evidence="3" id="KW-1185">Reference proteome</keyword>
<evidence type="ECO:0000313" key="3">
    <source>
        <dbReference type="Proteomes" id="UP000807159"/>
    </source>
</evidence>
<protein>
    <submittedName>
        <fullName evidence="2">Uncharacterized protein</fullName>
    </submittedName>
</protein>
<gene>
    <name evidence="2" type="ORF">H0E87_020193</name>
</gene>
<evidence type="ECO:0000256" key="1">
    <source>
        <dbReference type="SAM" id="MobiDB-lite"/>
    </source>
</evidence>
<dbReference type="AlphaFoldDB" id="A0A8T2XMV3"/>
<name>A0A8T2XMV3_POPDE</name>
<dbReference type="EMBL" id="JACEGQ020000011">
    <property type="protein sequence ID" value="KAH8493367.1"/>
    <property type="molecule type" value="Genomic_DNA"/>
</dbReference>
<evidence type="ECO:0000313" key="2">
    <source>
        <dbReference type="EMBL" id="KAH8493367.1"/>
    </source>
</evidence>
<sequence length="82" mass="8525">GDGLPTGGATSLEKEETQGKGSAGLFLEEKTGCLSCNGRTWPCVGRRSREGETKGKTCERGAKACVEENGVGSSCGEGKEKW</sequence>
<dbReference type="Proteomes" id="UP000807159">
    <property type="component" value="Chromosome 11"/>
</dbReference>
<reference evidence="2" key="1">
    <citation type="journal article" date="2021" name="J. Hered.">
        <title>Genome Assembly of Salicaceae Populus deltoides (Eastern Cottonwood) I-69 Based on Nanopore Sequencing and Hi-C Technologies.</title>
        <authorList>
            <person name="Bai S."/>
            <person name="Wu H."/>
            <person name="Zhang J."/>
            <person name="Pan Z."/>
            <person name="Zhao W."/>
            <person name="Li Z."/>
            <person name="Tong C."/>
        </authorList>
    </citation>
    <scope>NUCLEOTIDE SEQUENCE</scope>
    <source>
        <tissue evidence="2">Leaf</tissue>
    </source>
</reference>
<proteinExistence type="predicted"/>
<accession>A0A8T2XMV3</accession>
<comment type="caution">
    <text evidence="2">The sequence shown here is derived from an EMBL/GenBank/DDBJ whole genome shotgun (WGS) entry which is preliminary data.</text>
</comment>
<feature type="region of interest" description="Disordered" evidence="1">
    <location>
        <begin position="1"/>
        <end position="23"/>
    </location>
</feature>
<organism evidence="2 3">
    <name type="scientific">Populus deltoides</name>
    <name type="common">Eastern poplar</name>
    <name type="synonym">Eastern cottonwood</name>
    <dbReference type="NCBI Taxonomy" id="3696"/>
    <lineage>
        <taxon>Eukaryota</taxon>
        <taxon>Viridiplantae</taxon>
        <taxon>Streptophyta</taxon>
        <taxon>Embryophyta</taxon>
        <taxon>Tracheophyta</taxon>
        <taxon>Spermatophyta</taxon>
        <taxon>Magnoliopsida</taxon>
        <taxon>eudicotyledons</taxon>
        <taxon>Gunneridae</taxon>
        <taxon>Pentapetalae</taxon>
        <taxon>rosids</taxon>
        <taxon>fabids</taxon>
        <taxon>Malpighiales</taxon>
        <taxon>Salicaceae</taxon>
        <taxon>Saliceae</taxon>
        <taxon>Populus</taxon>
    </lineage>
</organism>
<feature type="non-terminal residue" evidence="2">
    <location>
        <position position="1"/>
    </location>
</feature>